<feature type="transmembrane region" description="Helical" evidence="1">
    <location>
        <begin position="137"/>
        <end position="160"/>
    </location>
</feature>
<feature type="transmembrane region" description="Helical" evidence="1">
    <location>
        <begin position="166"/>
        <end position="186"/>
    </location>
</feature>
<organism evidence="2 3">
    <name type="scientific">Mycena venus</name>
    <dbReference type="NCBI Taxonomy" id="2733690"/>
    <lineage>
        <taxon>Eukaryota</taxon>
        <taxon>Fungi</taxon>
        <taxon>Dikarya</taxon>
        <taxon>Basidiomycota</taxon>
        <taxon>Agaricomycotina</taxon>
        <taxon>Agaricomycetes</taxon>
        <taxon>Agaricomycetidae</taxon>
        <taxon>Agaricales</taxon>
        <taxon>Marasmiineae</taxon>
        <taxon>Mycenaceae</taxon>
        <taxon>Mycena</taxon>
    </lineage>
</organism>
<gene>
    <name evidence="2" type="ORF">MVEN_02352500</name>
</gene>
<feature type="transmembrane region" description="Helical" evidence="1">
    <location>
        <begin position="100"/>
        <end position="125"/>
    </location>
</feature>
<feature type="transmembrane region" description="Helical" evidence="1">
    <location>
        <begin position="12"/>
        <end position="35"/>
    </location>
</feature>
<feature type="transmembrane region" description="Helical" evidence="1">
    <location>
        <begin position="206"/>
        <end position="233"/>
    </location>
</feature>
<reference evidence="2" key="1">
    <citation type="submission" date="2020-05" db="EMBL/GenBank/DDBJ databases">
        <title>Mycena genomes resolve the evolution of fungal bioluminescence.</title>
        <authorList>
            <person name="Tsai I.J."/>
        </authorList>
    </citation>
    <scope>NUCLEOTIDE SEQUENCE</scope>
    <source>
        <strain evidence="2">CCC161011</strain>
    </source>
</reference>
<dbReference type="Proteomes" id="UP000620124">
    <property type="component" value="Unassembled WGS sequence"/>
</dbReference>
<keyword evidence="3" id="KW-1185">Reference proteome</keyword>
<feature type="transmembrane region" description="Helical" evidence="1">
    <location>
        <begin position="239"/>
        <end position="261"/>
    </location>
</feature>
<comment type="caution">
    <text evidence="2">The sequence shown here is derived from an EMBL/GenBank/DDBJ whole genome shotgun (WGS) entry which is preliminary data.</text>
</comment>
<evidence type="ECO:0000313" key="3">
    <source>
        <dbReference type="Proteomes" id="UP000620124"/>
    </source>
</evidence>
<accession>A0A8H7CDB2</accession>
<dbReference type="EMBL" id="JACAZI010000029">
    <property type="protein sequence ID" value="KAF7333369.1"/>
    <property type="molecule type" value="Genomic_DNA"/>
</dbReference>
<sequence>MQLTVDSGEFDYSWGLMVTILSETGVSLLLYGRYIPFFLIAAYTLSRRWKTPGIKLLVIASCVMAVLGTIQLGVSVAITVTTARFFQQVIRGQILNEPNFLHPLVTIQNFTFVINVFVTDSFLLYRCYVIWAFQKKVLILPVLLMVSTFVTGIVAFNGVADLRIPYGLGAATNLVLTASTAGRIMWIRRAASLVGLDDTLRDRYSLAIRIILESGAIYAIGTTAMMVIATFNILRVYDIGIGVAGQLMNIIPTFTLMYVGLNNTVECHPTQSPPGTSYIQDSPIRSSARTPFESWRELGIIKGGNREQNSGGV</sequence>
<protein>
    <submittedName>
        <fullName evidence="2">Uncharacterized protein</fullName>
    </submittedName>
</protein>
<feature type="transmembrane region" description="Helical" evidence="1">
    <location>
        <begin position="56"/>
        <end position="80"/>
    </location>
</feature>
<evidence type="ECO:0000256" key="1">
    <source>
        <dbReference type="SAM" id="Phobius"/>
    </source>
</evidence>
<proteinExistence type="predicted"/>
<dbReference type="OrthoDB" id="3019750at2759"/>
<keyword evidence="1" id="KW-1133">Transmembrane helix</keyword>
<keyword evidence="1" id="KW-0812">Transmembrane</keyword>
<keyword evidence="1" id="KW-0472">Membrane</keyword>
<dbReference type="AlphaFoldDB" id="A0A8H7CDB2"/>
<name>A0A8H7CDB2_9AGAR</name>
<evidence type="ECO:0000313" key="2">
    <source>
        <dbReference type="EMBL" id="KAF7333369.1"/>
    </source>
</evidence>